<feature type="transmembrane region" description="Helical" evidence="1">
    <location>
        <begin position="169"/>
        <end position="188"/>
    </location>
</feature>
<feature type="transmembrane region" description="Helical" evidence="1">
    <location>
        <begin position="108"/>
        <end position="130"/>
    </location>
</feature>
<feature type="transmembrane region" description="Helical" evidence="1">
    <location>
        <begin position="194"/>
        <end position="214"/>
    </location>
</feature>
<keyword evidence="1" id="KW-0812">Transmembrane</keyword>
<dbReference type="Proteomes" id="UP000254792">
    <property type="component" value="Chromosome"/>
</dbReference>
<feature type="transmembrane region" description="Helical" evidence="1">
    <location>
        <begin position="235"/>
        <end position="254"/>
    </location>
</feature>
<keyword evidence="3" id="KW-1185">Reference proteome</keyword>
<dbReference type="RefSeq" id="WP_115557715.1">
    <property type="nucleotide sequence ID" value="NZ_CP031376.1"/>
</dbReference>
<dbReference type="EMBL" id="CP031376">
    <property type="protein sequence ID" value="AXK50787.1"/>
    <property type="molecule type" value="Genomic_DNA"/>
</dbReference>
<feature type="transmembrane region" description="Helical" evidence="1">
    <location>
        <begin position="142"/>
        <end position="162"/>
    </location>
</feature>
<feature type="transmembrane region" description="Helical" evidence="1">
    <location>
        <begin position="26"/>
        <end position="44"/>
    </location>
</feature>
<evidence type="ECO:0000256" key="1">
    <source>
        <dbReference type="SAM" id="Phobius"/>
    </source>
</evidence>
<evidence type="ECO:0000313" key="3">
    <source>
        <dbReference type="Proteomes" id="UP000254792"/>
    </source>
</evidence>
<keyword evidence="1" id="KW-1133">Transmembrane helix</keyword>
<feature type="transmembrane region" description="Helical" evidence="1">
    <location>
        <begin position="64"/>
        <end position="88"/>
    </location>
</feature>
<dbReference type="AlphaFoldDB" id="A0A345Z2F8"/>
<reference evidence="2 3" key="1">
    <citation type="submission" date="2018-07" db="EMBL/GenBank/DDBJ databases">
        <title>Complete genome sequence of Spiroplasma alleghenense PLHS-1 (ATCC 51752).</title>
        <authorList>
            <person name="Chou L."/>
            <person name="Lee T.-Y."/>
            <person name="Tsai Y.-M."/>
            <person name="Kuo C.-H."/>
        </authorList>
    </citation>
    <scope>NUCLEOTIDE SEQUENCE [LARGE SCALE GENOMIC DNA]</scope>
    <source>
        <strain evidence="2 3">PLHS-1</strain>
    </source>
</reference>
<feature type="transmembrane region" description="Helical" evidence="1">
    <location>
        <begin position="315"/>
        <end position="337"/>
    </location>
</feature>
<feature type="transmembrane region" description="Helical" evidence="1">
    <location>
        <begin position="375"/>
        <end position="396"/>
    </location>
</feature>
<proteinExistence type="predicted"/>
<evidence type="ECO:0000313" key="2">
    <source>
        <dbReference type="EMBL" id="AXK50787.1"/>
    </source>
</evidence>
<feature type="transmembrane region" description="Helical" evidence="1">
    <location>
        <begin position="284"/>
        <end position="303"/>
    </location>
</feature>
<organism evidence="2 3">
    <name type="scientific">Spiroplasma alleghenense</name>
    <dbReference type="NCBI Taxonomy" id="216931"/>
    <lineage>
        <taxon>Bacteria</taxon>
        <taxon>Bacillati</taxon>
        <taxon>Mycoplasmatota</taxon>
        <taxon>Mollicutes</taxon>
        <taxon>Entomoplasmatales</taxon>
        <taxon>Spiroplasmataceae</taxon>
        <taxon>Spiroplasma</taxon>
    </lineage>
</organism>
<gene>
    <name evidence="2" type="ORF">SALLE_v1c01110</name>
</gene>
<sequence length="435" mass="48671">MKKQEVKSENTITFQSENLVEKNHRVVLIGIFVGLCSAVIYSLMPLLSNIETAIENPVSGLGRYGTYTISTLYVTWQEIAAAVTMLFIFGPMRAFRSFKLLKHRKAWFIVLLGFLGGPIAMVFITLAALFVMTGAGLSDGTIGSMLLNLQPVFCAIAAMVFLKQKQSNYTIVALIITAILMVGFVTTFGVAEKIQVQSILGIVFALIAAGLYTLEAIGMEKLMKYSEFNFPFQETSFIKTTFSALFMIILMPLASSIDFWSSSDITAESYGHAFLNGWASFEIMQSWVVALKFIGCGILLAFGRTMYYYAIKHASGTYAASTQLLMLIWTPIIQYVMNGIARGNNLVAIQDGWLTSGPPGSINSIRILTSEPQSYYWFFVIPIILCLFVITFNQFFVDLQTKGWQQAKAIWFTKKNKNLEEEIQQKEVKIKKEKK</sequence>
<protein>
    <submittedName>
        <fullName evidence="2">EamA/RhaT family transporter</fullName>
    </submittedName>
</protein>
<dbReference type="KEGG" id="salx:SALLE_v1c01110"/>
<dbReference type="OrthoDB" id="387548at2"/>
<keyword evidence="1" id="KW-0472">Membrane</keyword>
<name>A0A345Z2F8_9MOLU</name>
<accession>A0A345Z2F8</accession>